<dbReference type="EMBL" id="KM659092">
    <property type="protein sequence ID" value="AJW30043.1"/>
    <property type="molecule type" value="Genomic_DNA"/>
</dbReference>
<protein>
    <submittedName>
        <fullName evidence="1">Uncharacterized protein</fullName>
    </submittedName>
</protein>
<gene>
    <name evidence="1" type="ORF">pLM19O2_p98</name>
</gene>
<name>A0A0D5A1I8_9HYPH</name>
<geneLocation type="plasmid" evidence="1">
    <name>pLM19O2</name>
</geneLocation>
<reference evidence="1" key="1">
    <citation type="submission" date="2014-09" db="EMBL/GenBank/DDBJ databases">
        <title>The mobilome of the heavy metals and metalloids hypertolerant bacteria from the Lubin copper mine (Poland).</title>
        <authorList>
            <person name="Dziewit L."/>
            <person name="Bartosik D."/>
        </authorList>
    </citation>
    <scope>NUCLEOTIDE SEQUENCE</scope>
    <source>
        <plasmid evidence="1">pLM19O2</plasmid>
    </source>
</reference>
<evidence type="ECO:0000313" key="1">
    <source>
        <dbReference type="EMBL" id="AJW30043.1"/>
    </source>
</evidence>
<proteinExistence type="predicted"/>
<keyword evidence="1" id="KW-0614">Plasmid</keyword>
<dbReference type="AlphaFoldDB" id="A0A0D5A1I8"/>
<accession>A0A0D5A1I8</accession>
<organism evidence="1">
    <name type="scientific">Ochrobactrum sp. LM19</name>
    <dbReference type="NCBI Taxonomy" id="1449781"/>
    <lineage>
        <taxon>Bacteria</taxon>
        <taxon>Pseudomonadati</taxon>
        <taxon>Pseudomonadota</taxon>
        <taxon>Alphaproteobacteria</taxon>
        <taxon>Hyphomicrobiales</taxon>
        <taxon>Brucellaceae</taxon>
        <taxon>Brucella/Ochrobactrum group</taxon>
        <taxon>Ochrobactrum</taxon>
    </lineage>
</organism>
<sequence>MSCCQPTLCPHPCDFLWYGIMDDGSTSRLISVLFLERTCQGRYMRLSIAEASVAADMIRRGDKLHDVAAWFGVNPDRIVATKGEIPDMAEARTQLPPSGAPGLKGRRLHNAARAAIAALEAGNRGDALIWLRQAVAQFERNE</sequence>